<organism evidence="6 7">
    <name type="scientific">Candidatus Chisholmbacteria bacterium RIFCSPHIGHO2_01_FULL_49_18</name>
    <dbReference type="NCBI Taxonomy" id="1797590"/>
    <lineage>
        <taxon>Bacteria</taxon>
        <taxon>Candidatus Chisholmiibacteriota</taxon>
    </lineage>
</organism>
<dbReference type="GO" id="GO:0022627">
    <property type="term" value="C:cytosolic small ribosomal subunit"/>
    <property type="evidence" value="ECO:0007669"/>
    <property type="project" value="TreeGrafter"/>
</dbReference>
<keyword evidence="3 4" id="KW-0687">Ribonucleoprotein</keyword>
<dbReference type="AlphaFoldDB" id="A0A1G1VM37"/>
<evidence type="ECO:0000256" key="5">
    <source>
        <dbReference type="RuleBase" id="RU003910"/>
    </source>
</evidence>
<dbReference type="GO" id="GO:0006412">
    <property type="term" value="P:translation"/>
    <property type="evidence" value="ECO:0007669"/>
    <property type="project" value="UniProtKB-UniRule"/>
</dbReference>
<dbReference type="Proteomes" id="UP000179069">
    <property type="component" value="Unassembled WGS sequence"/>
</dbReference>
<evidence type="ECO:0000313" key="7">
    <source>
        <dbReference type="Proteomes" id="UP000179069"/>
    </source>
</evidence>
<name>A0A1G1VM37_9BACT</name>
<gene>
    <name evidence="4" type="primary">rpsR</name>
    <name evidence="6" type="ORF">A2785_02105</name>
</gene>
<dbReference type="NCBIfam" id="TIGR00165">
    <property type="entry name" value="S18"/>
    <property type="match status" value="1"/>
</dbReference>
<evidence type="ECO:0000256" key="3">
    <source>
        <dbReference type="ARBA" id="ARBA00023274"/>
    </source>
</evidence>
<dbReference type="HAMAP" id="MF_00270">
    <property type="entry name" value="Ribosomal_bS18"/>
    <property type="match status" value="1"/>
</dbReference>
<comment type="caution">
    <text evidence="6">The sequence shown here is derived from an EMBL/GenBank/DDBJ whole genome shotgun (WGS) entry which is preliminary data.</text>
</comment>
<dbReference type="InterPro" id="IPR036870">
    <property type="entry name" value="Ribosomal_bS18_sf"/>
</dbReference>
<comment type="subunit">
    <text evidence="4">Part of the 30S ribosomal subunit. Forms a tight heterodimer with protein bS6.</text>
</comment>
<keyword evidence="2 4" id="KW-0689">Ribosomal protein</keyword>
<keyword evidence="4" id="KW-0694">RNA-binding</keyword>
<dbReference type="InterPro" id="IPR001648">
    <property type="entry name" value="Ribosomal_bS18"/>
</dbReference>
<dbReference type="PANTHER" id="PTHR13479">
    <property type="entry name" value="30S RIBOSOMAL PROTEIN S18"/>
    <property type="match status" value="1"/>
</dbReference>
<comment type="similarity">
    <text evidence="1 4 5">Belongs to the bacterial ribosomal protein bS18 family.</text>
</comment>
<sequence>MGCAFCKSKTDPDYKKADELQPYVSDRGKIVSRGRSGLCSRHQRRLAQAVKRARYLALLPYTERVER</sequence>
<dbReference type="GO" id="GO:0003735">
    <property type="term" value="F:structural constituent of ribosome"/>
    <property type="evidence" value="ECO:0007669"/>
    <property type="project" value="InterPro"/>
</dbReference>
<dbReference type="Gene3D" id="4.10.640.10">
    <property type="entry name" value="Ribosomal protein S18"/>
    <property type="match status" value="1"/>
</dbReference>
<comment type="function">
    <text evidence="4">Binds as a heterodimer with protein bS6 to the central domain of the 16S rRNA, where it helps stabilize the platform of the 30S subunit.</text>
</comment>
<evidence type="ECO:0000256" key="1">
    <source>
        <dbReference type="ARBA" id="ARBA00005589"/>
    </source>
</evidence>
<reference evidence="6 7" key="1">
    <citation type="journal article" date="2016" name="Nat. Commun.">
        <title>Thousands of microbial genomes shed light on interconnected biogeochemical processes in an aquifer system.</title>
        <authorList>
            <person name="Anantharaman K."/>
            <person name="Brown C.T."/>
            <person name="Hug L.A."/>
            <person name="Sharon I."/>
            <person name="Castelle C.J."/>
            <person name="Probst A.J."/>
            <person name="Thomas B.C."/>
            <person name="Singh A."/>
            <person name="Wilkins M.J."/>
            <person name="Karaoz U."/>
            <person name="Brodie E.L."/>
            <person name="Williams K.H."/>
            <person name="Hubbard S.S."/>
            <person name="Banfield J.F."/>
        </authorList>
    </citation>
    <scope>NUCLEOTIDE SEQUENCE [LARGE SCALE GENOMIC DNA]</scope>
</reference>
<dbReference type="Pfam" id="PF01084">
    <property type="entry name" value="Ribosomal_S18"/>
    <property type="match status" value="1"/>
</dbReference>
<dbReference type="SUPFAM" id="SSF46911">
    <property type="entry name" value="Ribosomal protein S18"/>
    <property type="match status" value="1"/>
</dbReference>
<keyword evidence="4" id="KW-0699">rRNA-binding</keyword>
<evidence type="ECO:0000256" key="4">
    <source>
        <dbReference type="HAMAP-Rule" id="MF_00270"/>
    </source>
</evidence>
<dbReference type="PANTHER" id="PTHR13479:SF40">
    <property type="entry name" value="SMALL RIBOSOMAL SUBUNIT PROTEIN BS18M"/>
    <property type="match status" value="1"/>
</dbReference>
<evidence type="ECO:0000256" key="2">
    <source>
        <dbReference type="ARBA" id="ARBA00022980"/>
    </source>
</evidence>
<dbReference type="PRINTS" id="PR00974">
    <property type="entry name" value="RIBOSOMALS18"/>
</dbReference>
<accession>A0A1G1VM37</accession>
<protein>
    <recommendedName>
        <fullName evidence="4">Small ribosomal subunit protein bS18</fullName>
    </recommendedName>
</protein>
<dbReference type="EMBL" id="MHCI01000015">
    <property type="protein sequence ID" value="OGY16470.1"/>
    <property type="molecule type" value="Genomic_DNA"/>
</dbReference>
<dbReference type="GO" id="GO:0070181">
    <property type="term" value="F:small ribosomal subunit rRNA binding"/>
    <property type="evidence" value="ECO:0007669"/>
    <property type="project" value="TreeGrafter"/>
</dbReference>
<proteinExistence type="inferred from homology"/>
<evidence type="ECO:0000313" key="6">
    <source>
        <dbReference type="EMBL" id="OGY16470.1"/>
    </source>
</evidence>